<evidence type="ECO:0000256" key="2">
    <source>
        <dbReference type="ARBA" id="ARBA00004613"/>
    </source>
</evidence>
<dbReference type="InterPro" id="IPR029070">
    <property type="entry name" value="Chitinase_insertion_sf"/>
</dbReference>
<sequence>MGSPIRTALLKLSGLLLAASNAGSALGSEFRQPVSPGYRPASDVCPMRCADAGADPANWQAFPGFDQLNHCPETMFYDFSLLDNVDDRTAPHRIFACTSFGPDWTSLPNSTLHAAQANTADVEYEIGLLDESVSGLDASGIRSVSKQMRRYFESGFGEANETGVLFAQSGRASLGLYIGSGLQKEGVSSVALNALEAFVSSDMMASTVGMQLCNPAQDATHAFGLMATTNRSFAPIQEAIKSWANATCLPIQNSEKIPGKAHLVTPLLEGTSKNSTATLSSKRSEPRRLIARDECETIRVNPGNGCGALAERCGIPGHTFEEYNDFKDDLCSTLQAQQPVCCTKGDLPDLSPDPQQDGTCATHKVRSVDTCSSLAAANSLTVKDLKEFNKNTWGWTDCEPLQRGAVICLSKGDPPMPAQIKGTACGPQVPGTEKPSEGESLSDLNPCPLNACCSGWGFCGTTAEFCTDTNTGAPGTAEPGTNGCISNCGMDIVRSDAPATFRKIGYFQGYNLNRKCIHQDATQIDASAYTHLQFAFGMITPDYQINAGDEMSTYQFGVWKNIAGPKKILSFGGWAFSTEPATYNIFREGTKKANRQVLAKNIADYINKHELDGVDIDWEYPGAPDIPGIPPRGKDEGENYLIFLALLKTLLPDKEVSIAAPSSFWYLKQYPIDRISKIVDYIVFMTYDLHGQWDAGNANSQVGCPNGRCLRSQVNVTETHNALAMITTAGAASDKIAAGLTSYGRSFNMADGDCYTEECFFTGTRMVSDATLGECTNEGGILANAEILKIIDDSSRVKHNFVDQDTHSNVLVYDGNQYVSWMSDDVKQQRQVFYQALGIGGSVNWATDLEKYHPPPSGISSWLSMRTLISAGLDPSTSGERNGNWTELKCDNNAWVDWTNLSPEERWDQMDAPTAWSDLIEVWKDMRSDSDEVFTDIIKANTGYPFAFGCGDFADGSGCTQEMDCDSENFGPRKGVAGIAIANSLTKVKAVSTATDVLSRSWANIKKLYTNAEDAITDSATLKINNALDSFGNDFAPVPPEPDNTWLLVLLDILTIGASAALGPLFKNVISTLPKFAKAGSTAAANLEDTTVLAVQQGTTLAKDLASTSLDDWGEDSQDDFKTFISAVLDSWSQITMDNLAALFDGSDESIDRLYGLIEGGTFIDGDGRGVGSGGSTADQDVNDLRESVARTFFSLAIPEIWRFSGTHGFILDSGLSCDDDDNLSDYINDEVSEHAGVCHNGKRYFLADANGNPSHISHSGKFSLPPGLEKIKEDDNPYGGITVEDLVKGSVNTYDENGGNGAPRPHKLDDDFINSLAFADDVRKAGLIRLPVCSPERAYQTWDDADEQEKNHESYPCQLLKGKDFCSKSTFVDETSGASPLVEDCLDIVKELQEDSTKAWDVLLLGHETLKKSGTCAFGVEARDSPDGNLHFWFGGQDVIDLINDAANMFGDGTRMGGKGNVDCEGSEMIEQVQWSIYGS</sequence>
<dbReference type="GO" id="GO:0005576">
    <property type="term" value="C:extracellular region"/>
    <property type="evidence" value="ECO:0007669"/>
    <property type="project" value="UniProtKB-SubCell"/>
</dbReference>
<protein>
    <recommendedName>
        <fullName evidence="4">chitinase</fullName>
        <ecNumber evidence="4">3.2.1.14</ecNumber>
    </recommendedName>
</protein>
<evidence type="ECO:0000256" key="16">
    <source>
        <dbReference type="SAM" id="SignalP"/>
    </source>
</evidence>
<dbReference type="SUPFAM" id="SSF54556">
    <property type="entry name" value="Chitinase insertion domain"/>
    <property type="match status" value="1"/>
</dbReference>
<evidence type="ECO:0000256" key="4">
    <source>
        <dbReference type="ARBA" id="ARBA00012729"/>
    </source>
</evidence>
<evidence type="ECO:0000313" key="20">
    <source>
        <dbReference type="EMBL" id="KAI6777635.1"/>
    </source>
</evidence>
<organism evidence="20 21">
    <name type="scientific">Emericellopsis cladophorae</name>
    <dbReference type="NCBI Taxonomy" id="2686198"/>
    <lineage>
        <taxon>Eukaryota</taxon>
        <taxon>Fungi</taxon>
        <taxon>Dikarya</taxon>
        <taxon>Ascomycota</taxon>
        <taxon>Pezizomycotina</taxon>
        <taxon>Sordariomycetes</taxon>
        <taxon>Hypocreomycetidae</taxon>
        <taxon>Hypocreales</taxon>
        <taxon>Bionectriaceae</taxon>
        <taxon>Emericellopsis</taxon>
    </lineage>
</organism>
<feature type="domain" description="LysM" evidence="18">
    <location>
        <begin position="361"/>
        <end position="409"/>
    </location>
</feature>
<keyword evidence="10" id="KW-0119">Carbohydrate metabolism</keyword>
<dbReference type="InterPro" id="IPR011583">
    <property type="entry name" value="Chitinase_II/V-like_cat"/>
</dbReference>
<dbReference type="Pfam" id="PF00704">
    <property type="entry name" value="Glyco_hydro_18"/>
    <property type="match status" value="1"/>
</dbReference>
<proteinExistence type="inferred from homology"/>
<dbReference type="RefSeq" id="XP_051358491.1">
    <property type="nucleotide sequence ID" value="XM_051510628.1"/>
</dbReference>
<reference evidence="20" key="1">
    <citation type="journal article" date="2021" name="J Fungi (Basel)">
        <title>Genomic and Metabolomic Analyses of the Marine Fungus Emericellopsis cladophorae: Insights into Saltwater Adaptability Mechanisms and Its Biosynthetic Potential.</title>
        <authorList>
            <person name="Goncalves M.F.M."/>
            <person name="Hilario S."/>
            <person name="Van de Peer Y."/>
            <person name="Esteves A.C."/>
            <person name="Alves A."/>
        </authorList>
    </citation>
    <scope>NUCLEOTIDE SEQUENCE</scope>
    <source>
        <strain evidence="20">MUM 19.33</strain>
    </source>
</reference>
<dbReference type="InterPro" id="IPR036779">
    <property type="entry name" value="LysM_dom_sf"/>
</dbReference>
<dbReference type="Gene3D" id="3.30.60.10">
    <property type="entry name" value="Endochitinase-like"/>
    <property type="match status" value="1"/>
</dbReference>
<keyword evidence="16" id="KW-0732">Signal</keyword>
<dbReference type="SMART" id="SM00257">
    <property type="entry name" value="LysM"/>
    <property type="match status" value="1"/>
</dbReference>
<keyword evidence="12" id="KW-0624">Polysaccharide degradation</keyword>
<dbReference type="PROSITE" id="PS00026">
    <property type="entry name" value="CHIT_BIND_I_1"/>
    <property type="match status" value="1"/>
</dbReference>
<evidence type="ECO:0000256" key="8">
    <source>
        <dbReference type="ARBA" id="ARBA00023024"/>
    </source>
</evidence>
<dbReference type="SUPFAM" id="SSF51445">
    <property type="entry name" value="(Trans)glycosidases"/>
    <property type="match status" value="1"/>
</dbReference>
<dbReference type="CDD" id="cd02878">
    <property type="entry name" value="GH18_zymocin_alpha"/>
    <property type="match status" value="1"/>
</dbReference>
<evidence type="ECO:0000256" key="6">
    <source>
        <dbReference type="ARBA" id="ARBA00022669"/>
    </source>
</evidence>
<dbReference type="InterPro" id="IPR018371">
    <property type="entry name" value="Chitin-binding_1_CS"/>
</dbReference>
<keyword evidence="9" id="KW-0843">Virulence</keyword>
<evidence type="ECO:0000256" key="7">
    <source>
        <dbReference type="ARBA" id="ARBA00022801"/>
    </source>
</evidence>
<dbReference type="Proteomes" id="UP001055219">
    <property type="component" value="Unassembled WGS sequence"/>
</dbReference>
<dbReference type="OrthoDB" id="73875at2759"/>
<comment type="caution">
    <text evidence="20">The sequence shown here is derived from an EMBL/GenBank/DDBJ whole genome shotgun (WGS) entry which is preliminary data.</text>
</comment>
<dbReference type="CDD" id="cd00118">
    <property type="entry name" value="LysM"/>
    <property type="match status" value="1"/>
</dbReference>
<comment type="similarity">
    <text evidence="3">Belongs to the glycosyl hydrolase 18 family. Chitinase class V subfamily.</text>
</comment>
<dbReference type="Pfam" id="PF00187">
    <property type="entry name" value="Chitin_bind_1"/>
    <property type="match status" value="1"/>
</dbReference>
<dbReference type="InterPro" id="IPR029226">
    <property type="entry name" value="Ecp2-like"/>
</dbReference>
<evidence type="ECO:0000256" key="3">
    <source>
        <dbReference type="ARBA" id="ARBA00008682"/>
    </source>
</evidence>
<evidence type="ECO:0000256" key="15">
    <source>
        <dbReference type="RuleBase" id="RU000489"/>
    </source>
</evidence>
<evidence type="ECO:0000313" key="21">
    <source>
        <dbReference type="Proteomes" id="UP001055219"/>
    </source>
</evidence>
<dbReference type="InterPro" id="IPR001579">
    <property type="entry name" value="Glyco_hydro_18_chit_AS"/>
</dbReference>
<evidence type="ECO:0000256" key="12">
    <source>
        <dbReference type="ARBA" id="ARBA00023326"/>
    </source>
</evidence>
<dbReference type="PROSITE" id="PS01095">
    <property type="entry name" value="GH18_1"/>
    <property type="match status" value="1"/>
</dbReference>
<name>A0A9Q0BAJ8_9HYPO</name>
<keyword evidence="11 15" id="KW-0326">Glycosidase</keyword>
<dbReference type="Gene3D" id="3.20.20.80">
    <property type="entry name" value="Glycosidases"/>
    <property type="match status" value="1"/>
</dbReference>
<dbReference type="Gene3D" id="3.10.50.10">
    <property type="match status" value="1"/>
</dbReference>
<gene>
    <name evidence="20" type="ORF">J7T54_002769</name>
</gene>
<evidence type="ECO:0000256" key="13">
    <source>
        <dbReference type="ARBA" id="ARBA00044955"/>
    </source>
</evidence>
<dbReference type="GeneID" id="75829277"/>
<dbReference type="InterPro" id="IPR001002">
    <property type="entry name" value="Chitin-bd_1"/>
</dbReference>
<dbReference type="Pfam" id="PF14856">
    <property type="entry name" value="Hce2"/>
    <property type="match status" value="1"/>
</dbReference>
<dbReference type="InterPro" id="IPR017853">
    <property type="entry name" value="GH"/>
</dbReference>
<feature type="domain" description="Chitin-binding type-1" evidence="17">
    <location>
        <begin position="422"/>
        <end position="490"/>
    </location>
</feature>
<evidence type="ECO:0000259" key="18">
    <source>
        <dbReference type="PROSITE" id="PS51782"/>
    </source>
</evidence>
<feature type="domain" description="GH18" evidence="19">
    <location>
        <begin position="501"/>
        <end position="829"/>
    </location>
</feature>
<comment type="caution">
    <text evidence="14">Lacks conserved residue(s) required for the propagation of feature annotation.</text>
</comment>
<feature type="chain" id="PRO_5040316038" description="chitinase" evidence="16">
    <location>
        <begin position="28"/>
        <end position="1481"/>
    </location>
</feature>
<comment type="catalytic activity">
    <reaction evidence="1">
        <text>Random endo-hydrolysis of N-acetyl-beta-D-glucosaminide (1-&gt;4)-beta-linkages in chitin and chitodextrins.</text>
        <dbReference type="EC" id="3.2.1.14"/>
    </reaction>
</comment>
<dbReference type="PROSITE" id="PS50941">
    <property type="entry name" value="CHIT_BIND_I_2"/>
    <property type="match status" value="1"/>
</dbReference>
<dbReference type="InterPro" id="IPR018392">
    <property type="entry name" value="LysM"/>
</dbReference>
<dbReference type="Pfam" id="PF01476">
    <property type="entry name" value="LysM"/>
    <property type="match status" value="1"/>
</dbReference>
<evidence type="ECO:0000256" key="5">
    <source>
        <dbReference type="ARBA" id="ARBA00022525"/>
    </source>
</evidence>
<dbReference type="InterPro" id="IPR053214">
    <property type="entry name" value="LysM12-like"/>
</dbReference>
<accession>A0A9Q0BAJ8</accession>
<dbReference type="EC" id="3.2.1.14" evidence="4"/>
<comment type="subcellular location">
    <subcellularLocation>
        <location evidence="2">Secreted</location>
    </subcellularLocation>
</comment>
<dbReference type="SMART" id="SM00270">
    <property type="entry name" value="ChtBD1"/>
    <property type="match status" value="1"/>
</dbReference>
<dbReference type="PROSITE" id="PS51782">
    <property type="entry name" value="LYSM"/>
    <property type="match status" value="2"/>
</dbReference>
<dbReference type="InterPro" id="IPR001223">
    <property type="entry name" value="Glyco_hydro18_cat"/>
</dbReference>
<evidence type="ECO:0000256" key="1">
    <source>
        <dbReference type="ARBA" id="ARBA00000822"/>
    </source>
</evidence>
<keyword evidence="6 14" id="KW-0147">Chitin-binding</keyword>
<dbReference type="GO" id="GO:0006032">
    <property type="term" value="P:chitin catabolic process"/>
    <property type="evidence" value="ECO:0007669"/>
    <property type="project" value="UniProtKB-KW"/>
</dbReference>
<dbReference type="SMART" id="SM00636">
    <property type="entry name" value="Glyco_18"/>
    <property type="match status" value="1"/>
</dbReference>
<dbReference type="SUPFAM" id="SSF57016">
    <property type="entry name" value="Plant lectins/antimicrobial peptides"/>
    <property type="match status" value="1"/>
</dbReference>
<evidence type="ECO:0000256" key="10">
    <source>
        <dbReference type="ARBA" id="ARBA00023277"/>
    </source>
</evidence>
<evidence type="ECO:0000256" key="14">
    <source>
        <dbReference type="PROSITE-ProRule" id="PRU00261"/>
    </source>
</evidence>
<dbReference type="InterPro" id="IPR036861">
    <property type="entry name" value="Endochitinase-like_sf"/>
</dbReference>
<dbReference type="PANTHER" id="PTHR47700:SF1">
    <property type="entry name" value="CHITINASE"/>
    <property type="match status" value="1"/>
</dbReference>
<keyword evidence="5" id="KW-0964">Secreted</keyword>
<reference evidence="20" key="2">
    <citation type="submission" date="2022-07" db="EMBL/GenBank/DDBJ databases">
        <authorList>
            <person name="Goncalves M.F.M."/>
            <person name="Hilario S."/>
            <person name="Van De Peer Y."/>
            <person name="Esteves A.C."/>
            <person name="Alves A."/>
        </authorList>
    </citation>
    <scope>NUCLEOTIDE SEQUENCE</scope>
    <source>
        <strain evidence="20">MUM 19.33</strain>
    </source>
</reference>
<dbReference type="CDD" id="cd00035">
    <property type="entry name" value="ChtBD1"/>
    <property type="match status" value="1"/>
</dbReference>
<evidence type="ECO:0000259" key="17">
    <source>
        <dbReference type="PROSITE" id="PS50941"/>
    </source>
</evidence>
<keyword evidence="14" id="KW-1015">Disulfide bond</keyword>
<feature type="disulfide bond" evidence="14">
    <location>
        <begin position="447"/>
        <end position="459"/>
    </location>
</feature>
<evidence type="ECO:0000256" key="11">
    <source>
        <dbReference type="ARBA" id="ARBA00023295"/>
    </source>
</evidence>
<dbReference type="PANTHER" id="PTHR47700">
    <property type="entry name" value="V CHITINASE, PUTATIVE (AFU_ORTHOLOGUE AFUA_6G13720)-RELATED"/>
    <property type="match status" value="1"/>
</dbReference>
<dbReference type="GO" id="GO:0008061">
    <property type="term" value="F:chitin binding"/>
    <property type="evidence" value="ECO:0007669"/>
    <property type="project" value="UniProtKB-UniRule"/>
</dbReference>
<keyword evidence="8" id="KW-0146">Chitin degradation</keyword>
<feature type="signal peptide" evidence="16">
    <location>
        <begin position="1"/>
        <end position="27"/>
    </location>
</feature>
<evidence type="ECO:0000259" key="19">
    <source>
        <dbReference type="PROSITE" id="PS51910"/>
    </source>
</evidence>
<feature type="disulfide bond" evidence="14">
    <location>
        <begin position="452"/>
        <end position="466"/>
    </location>
</feature>
<dbReference type="GO" id="GO:0008843">
    <property type="term" value="F:endochitinase activity"/>
    <property type="evidence" value="ECO:0007669"/>
    <property type="project" value="UniProtKB-EC"/>
</dbReference>
<dbReference type="GO" id="GO:0000272">
    <property type="term" value="P:polysaccharide catabolic process"/>
    <property type="evidence" value="ECO:0007669"/>
    <property type="project" value="UniProtKB-KW"/>
</dbReference>
<feature type="disulfide bond" evidence="14">
    <location>
        <begin position="484"/>
        <end position="488"/>
    </location>
</feature>
<dbReference type="Gene3D" id="3.10.350.10">
    <property type="entry name" value="LysM domain"/>
    <property type="match status" value="2"/>
</dbReference>
<dbReference type="PROSITE" id="PS51910">
    <property type="entry name" value="GH18_2"/>
    <property type="match status" value="1"/>
</dbReference>
<feature type="domain" description="LysM" evidence="18">
    <location>
        <begin position="296"/>
        <end position="342"/>
    </location>
</feature>
<dbReference type="EMBL" id="JAGIXG020000143">
    <property type="protein sequence ID" value="KAI6777635.1"/>
    <property type="molecule type" value="Genomic_DNA"/>
</dbReference>
<keyword evidence="21" id="KW-1185">Reference proteome</keyword>
<evidence type="ECO:0000256" key="9">
    <source>
        <dbReference type="ARBA" id="ARBA00023026"/>
    </source>
</evidence>
<comment type="similarity">
    <text evidence="13">Belongs to the secreted LysM effector family.</text>
</comment>
<keyword evidence="7 15" id="KW-0378">Hydrolase</keyword>